<dbReference type="InterPro" id="IPR018271">
    <property type="entry name" value="Ribosomal_uS14_CS"/>
</dbReference>
<dbReference type="PANTHER" id="PTHR19836:SF19">
    <property type="entry name" value="SMALL RIBOSOMAL SUBUNIT PROTEIN US14M"/>
    <property type="match status" value="1"/>
</dbReference>
<evidence type="ECO:0000313" key="8">
    <source>
        <dbReference type="EMBL" id="KAI7728792.1"/>
    </source>
</evidence>
<dbReference type="AlphaFoldDB" id="A0AAD5BSI4"/>
<dbReference type="PANTHER" id="PTHR19836">
    <property type="entry name" value="30S RIBOSOMAL PROTEIN S14"/>
    <property type="match status" value="1"/>
</dbReference>
<comment type="similarity">
    <text evidence="2">Belongs to the universal ribosomal protein uS14 family.</text>
</comment>
<proteinExistence type="inferred from homology"/>
<comment type="subcellular location">
    <subcellularLocation>
        <location evidence="1">Plastid</location>
        <location evidence="1">Chloroplast</location>
    </subcellularLocation>
</comment>
<keyword evidence="4" id="KW-0687">Ribonucleoprotein</keyword>
<dbReference type="Pfam" id="PF00253">
    <property type="entry name" value="Ribosomal_S14"/>
    <property type="match status" value="1"/>
</dbReference>
<evidence type="ECO:0000256" key="6">
    <source>
        <dbReference type="ARBA" id="ARBA00054561"/>
    </source>
</evidence>
<dbReference type="GO" id="GO:0015935">
    <property type="term" value="C:small ribosomal subunit"/>
    <property type="evidence" value="ECO:0007669"/>
    <property type="project" value="TreeGrafter"/>
</dbReference>
<evidence type="ECO:0000313" key="9">
    <source>
        <dbReference type="Proteomes" id="UP001206925"/>
    </source>
</evidence>
<feature type="chain" id="PRO_5042248614" description="Small ribosomal subunit protein uS14c" evidence="7">
    <location>
        <begin position="34"/>
        <end position="226"/>
    </location>
</feature>
<name>A0AAD5BSI4_AMBAR</name>
<dbReference type="EMBL" id="JAMZMK010011144">
    <property type="protein sequence ID" value="KAI7728792.1"/>
    <property type="molecule type" value="Genomic_DNA"/>
</dbReference>
<evidence type="ECO:0000256" key="4">
    <source>
        <dbReference type="ARBA" id="ARBA00023274"/>
    </source>
</evidence>
<dbReference type="GO" id="GO:0006412">
    <property type="term" value="P:translation"/>
    <property type="evidence" value="ECO:0007669"/>
    <property type="project" value="InterPro"/>
</dbReference>
<dbReference type="PROSITE" id="PS00527">
    <property type="entry name" value="RIBOSOMAL_S14"/>
    <property type="match status" value="1"/>
</dbReference>
<dbReference type="FunFam" id="1.10.287.1480:FF:000001">
    <property type="entry name" value="30S ribosomal protein S14"/>
    <property type="match status" value="1"/>
</dbReference>
<evidence type="ECO:0000256" key="7">
    <source>
        <dbReference type="SAM" id="SignalP"/>
    </source>
</evidence>
<dbReference type="GO" id="GO:0009507">
    <property type="term" value="C:chloroplast"/>
    <property type="evidence" value="ECO:0007669"/>
    <property type="project" value="UniProtKB-SubCell"/>
</dbReference>
<feature type="signal peptide" evidence="7">
    <location>
        <begin position="1"/>
        <end position="33"/>
    </location>
</feature>
<keyword evidence="7" id="KW-0732">Signal</keyword>
<accession>A0AAD5BSI4</accession>
<dbReference type="Gene3D" id="1.10.287.1480">
    <property type="match status" value="1"/>
</dbReference>
<keyword evidence="9" id="KW-1185">Reference proteome</keyword>
<comment type="caution">
    <text evidence="8">The sequence shown here is derived from an EMBL/GenBank/DDBJ whole genome shotgun (WGS) entry which is preliminary data.</text>
</comment>
<keyword evidence="3" id="KW-0689">Ribosomal protein</keyword>
<dbReference type="SUPFAM" id="SSF57716">
    <property type="entry name" value="Glucocorticoid receptor-like (DNA-binding domain)"/>
    <property type="match status" value="1"/>
</dbReference>
<gene>
    <name evidence="8" type="ORF">M8C21_015528</name>
</gene>
<sequence>MFNLQITTSKSPPSSTFLLALSCFMFLPYSTTALCPCDAQGKESKTVEKAKTSGNKILLGQCLSSQREKKRQKLEQKYHLIRRSSKKEISKVRSLSDKWEIYGKLQSPPRNSAPTRLHRRCFSTGRPRANYRDFGLSGHILREIIICALLDVKKKILKRRDGCKIKLAKEMDLAEEWLIVYKNWIQVKILLEKLQKDVHLVVFVYKSQVHIDGKIALDKCHKWVLK</sequence>
<dbReference type="Proteomes" id="UP001206925">
    <property type="component" value="Unassembled WGS sequence"/>
</dbReference>
<protein>
    <recommendedName>
        <fullName evidence="5">Small ribosomal subunit protein uS14c</fullName>
    </recommendedName>
</protein>
<organism evidence="8 9">
    <name type="scientific">Ambrosia artemisiifolia</name>
    <name type="common">Common ragweed</name>
    <dbReference type="NCBI Taxonomy" id="4212"/>
    <lineage>
        <taxon>Eukaryota</taxon>
        <taxon>Viridiplantae</taxon>
        <taxon>Streptophyta</taxon>
        <taxon>Embryophyta</taxon>
        <taxon>Tracheophyta</taxon>
        <taxon>Spermatophyta</taxon>
        <taxon>Magnoliopsida</taxon>
        <taxon>eudicotyledons</taxon>
        <taxon>Gunneridae</taxon>
        <taxon>Pentapetalae</taxon>
        <taxon>asterids</taxon>
        <taxon>campanulids</taxon>
        <taxon>Asterales</taxon>
        <taxon>Asteraceae</taxon>
        <taxon>Asteroideae</taxon>
        <taxon>Heliantheae alliance</taxon>
        <taxon>Heliantheae</taxon>
        <taxon>Ambrosia</taxon>
    </lineage>
</organism>
<evidence type="ECO:0000256" key="3">
    <source>
        <dbReference type="ARBA" id="ARBA00022980"/>
    </source>
</evidence>
<evidence type="ECO:0000256" key="1">
    <source>
        <dbReference type="ARBA" id="ARBA00004229"/>
    </source>
</evidence>
<comment type="function">
    <text evidence="6">Binds 16S rRNA, required for the assembly of 30S particles.</text>
</comment>
<reference evidence="8" key="1">
    <citation type="submission" date="2022-06" db="EMBL/GenBank/DDBJ databases">
        <title>Uncovering the hologenomic basis of an extraordinary plant invasion.</title>
        <authorList>
            <person name="Bieker V.C."/>
            <person name="Martin M.D."/>
            <person name="Gilbert T."/>
            <person name="Hodgins K."/>
            <person name="Battlay P."/>
            <person name="Petersen B."/>
            <person name="Wilson J."/>
        </authorList>
    </citation>
    <scope>NUCLEOTIDE SEQUENCE</scope>
    <source>
        <strain evidence="8">AA19_3_7</strain>
        <tissue evidence="8">Leaf</tissue>
    </source>
</reference>
<dbReference type="InterPro" id="IPR001209">
    <property type="entry name" value="Ribosomal_uS14"/>
</dbReference>
<evidence type="ECO:0000256" key="5">
    <source>
        <dbReference type="ARBA" id="ARBA00035247"/>
    </source>
</evidence>
<dbReference type="GO" id="GO:0003735">
    <property type="term" value="F:structural constituent of ribosome"/>
    <property type="evidence" value="ECO:0007669"/>
    <property type="project" value="InterPro"/>
</dbReference>
<evidence type="ECO:0000256" key="2">
    <source>
        <dbReference type="ARBA" id="ARBA00009083"/>
    </source>
</evidence>